<dbReference type="GO" id="GO:0016747">
    <property type="term" value="F:acyltransferase activity, transferring groups other than amino-acyl groups"/>
    <property type="evidence" value="ECO:0007669"/>
    <property type="project" value="InterPro"/>
</dbReference>
<sequence>MLGHPSCFGNIDYWVKQSRQGQGIATRAVRLVAPFDFSRIGLTRLEFVAVVNNYASRRVAEKVERRSNALPAIG</sequence>
<keyword evidence="3" id="KW-1185">Reference proteome</keyword>
<dbReference type="Proteomes" id="UP000266313">
    <property type="component" value="Chromosome"/>
</dbReference>
<feature type="domain" description="N-acetyltransferase" evidence="1">
    <location>
        <begin position="9"/>
        <end position="63"/>
    </location>
</feature>
<evidence type="ECO:0000259" key="1">
    <source>
        <dbReference type="Pfam" id="PF13302"/>
    </source>
</evidence>
<dbReference type="Pfam" id="PF13302">
    <property type="entry name" value="Acetyltransf_3"/>
    <property type="match status" value="1"/>
</dbReference>
<reference evidence="2 3" key="1">
    <citation type="submission" date="2016-12" db="EMBL/GenBank/DDBJ databases">
        <title>Genome sequencing of Methylocaldum marinum.</title>
        <authorList>
            <person name="Takeuchi M."/>
            <person name="Kamagata Y."/>
            <person name="Hiraoka S."/>
            <person name="Oshima K."/>
            <person name="Hattori M."/>
            <person name="Iwasaki W."/>
        </authorList>
    </citation>
    <scope>NUCLEOTIDE SEQUENCE [LARGE SCALE GENOMIC DNA]</scope>
    <source>
        <strain evidence="2 3">S8</strain>
    </source>
</reference>
<evidence type="ECO:0000313" key="3">
    <source>
        <dbReference type="Proteomes" id="UP000266313"/>
    </source>
</evidence>
<keyword evidence="2" id="KW-0808">Transferase</keyword>
<dbReference type="SUPFAM" id="SSF55729">
    <property type="entry name" value="Acyl-CoA N-acyltransferases (Nat)"/>
    <property type="match status" value="1"/>
</dbReference>
<dbReference type="KEGG" id="mmai:sS8_4376"/>
<name>A0A250KXQ4_9GAMM</name>
<evidence type="ECO:0000313" key="2">
    <source>
        <dbReference type="EMBL" id="BBA36306.1"/>
    </source>
</evidence>
<dbReference type="AlphaFoldDB" id="A0A250KXQ4"/>
<organism evidence="2 3">
    <name type="scientific">Methylocaldum marinum</name>
    <dbReference type="NCBI Taxonomy" id="1432792"/>
    <lineage>
        <taxon>Bacteria</taxon>
        <taxon>Pseudomonadati</taxon>
        <taxon>Pseudomonadota</taxon>
        <taxon>Gammaproteobacteria</taxon>
        <taxon>Methylococcales</taxon>
        <taxon>Methylococcaceae</taxon>
        <taxon>Methylocaldum</taxon>
    </lineage>
</organism>
<dbReference type="RefSeq" id="WP_197716594.1">
    <property type="nucleotide sequence ID" value="NZ_AP017928.1"/>
</dbReference>
<accession>A0A250KXQ4</accession>
<protein>
    <submittedName>
        <fullName evidence="2">Putative ribosomal-protein-serine acetyltransferase</fullName>
    </submittedName>
</protein>
<proteinExistence type="predicted"/>
<dbReference type="EMBL" id="AP017928">
    <property type="protein sequence ID" value="BBA36306.1"/>
    <property type="molecule type" value="Genomic_DNA"/>
</dbReference>
<gene>
    <name evidence="2" type="ORF">sS8_4376</name>
</gene>
<dbReference type="InterPro" id="IPR000182">
    <property type="entry name" value="GNAT_dom"/>
</dbReference>
<dbReference type="Gene3D" id="3.40.630.30">
    <property type="match status" value="1"/>
</dbReference>
<dbReference type="InterPro" id="IPR016181">
    <property type="entry name" value="Acyl_CoA_acyltransferase"/>
</dbReference>